<feature type="compositionally biased region" description="Basic and acidic residues" evidence="1">
    <location>
        <begin position="48"/>
        <end position="89"/>
    </location>
</feature>
<accession>A0A662YSU6</accession>
<name>A0A662YSU6_ACIRT</name>
<evidence type="ECO:0000256" key="1">
    <source>
        <dbReference type="SAM" id="MobiDB-lite"/>
    </source>
</evidence>
<feature type="region of interest" description="Disordered" evidence="1">
    <location>
        <begin position="47"/>
        <end position="95"/>
    </location>
</feature>
<sequence length="141" mass="15958">MNVRIGTVLESLSSSDPQPPVTQMFYGYIVTVIINLLVCSTPVETEQEEGKKELRWREREGGSALESQRRKERDRDRERKREMESDMRYRNGMKPTSCIQEQTLAGFLSDYFTENNAFPTASSTAASSTALCTLIPQSHSA</sequence>
<protein>
    <submittedName>
        <fullName evidence="2">Uncharacterized protein</fullName>
    </submittedName>
</protein>
<proteinExistence type="predicted"/>
<keyword evidence="3" id="KW-1185">Reference proteome</keyword>
<evidence type="ECO:0000313" key="2">
    <source>
        <dbReference type="EMBL" id="RXM99684.1"/>
    </source>
</evidence>
<dbReference type="Proteomes" id="UP000289886">
    <property type="component" value="Unassembled WGS sequence"/>
</dbReference>
<reference evidence="2 3" key="1">
    <citation type="submission" date="2019-01" db="EMBL/GenBank/DDBJ databases">
        <title>Draft Genome and Complete Hox-Cluster Characterization of the Sterlet Sturgeon (Acipenser ruthenus).</title>
        <authorList>
            <person name="Wei Q."/>
        </authorList>
    </citation>
    <scope>NUCLEOTIDE SEQUENCE [LARGE SCALE GENOMIC DNA]</scope>
    <source>
        <strain evidence="2">WHYD16114868_AA</strain>
        <tissue evidence="2">Blood</tissue>
    </source>
</reference>
<organism evidence="2 3">
    <name type="scientific">Acipenser ruthenus</name>
    <name type="common">Sterlet sturgeon</name>
    <dbReference type="NCBI Taxonomy" id="7906"/>
    <lineage>
        <taxon>Eukaryota</taxon>
        <taxon>Metazoa</taxon>
        <taxon>Chordata</taxon>
        <taxon>Craniata</taxon>
        <taxon>Vertebrata</taxon>
        <taxon>Euteleostomi</taxon>
        <taxon>Actinopterygii</taxon>
        <taxon>Chondrostei</taxon>
        <taxon>Acipenseriformes</taxon>
        <taxon>Acipenseridae</taxon>
        <taxon>Acipenser</taxon>
    </lineage>
</organism>
<comment type="caution">
    <text evidence="2">The sequence shown here is derived from an EMBL/GenBank/DDBJ whole genome shotgun (WGS) entry which is preliminary data.</text>
</comment>
<dbReference type="EMBL" id="SCEB01000317">
    <property type="protein sequence ID" value="RXM99684.1"/>
    <property type="molecule type" value="Genomic_DNA"/>
</dbReference>
<gene>
    <name evidence="2" type="ORF">EOD39_10985</name>
</gene>
<dbReference type="AlphaFoldDB" id="A0A662YSU6"/>
<evidence type="ECO:0000313" key="3">
    <source>
        <dbReference type="Proteomes" id="UP000289886"/>
    </source>
</evidence>